<protein>
    <submittedName>
        <fullName evidence="1">DNA repair protein RAD33</fullName>
    </submittedName>
</protein>
<dbReference type="EMBL" id="CP015057">
    <property type="protein sequence ID" value="QGN16361.1"/>
    <property type="molecule type" value="Genomic_DNA"/>
</dbReference>
<reference evidence="1 2" key="2">
    <citation type="submission" date="2019-11" db="EMBL/GenBank/DDBJ databases">
        <authorList>
            <person name="Lu H."/>
        </authorList>
    </citation>
    <scope>NUCLEOTIDE SEQUENCE [LARGE SCALE GENOMIC DNA]</scope>
    <source>
        <strain evidence="1 2">FIM1</strain>
    </source>
</reference>
<proteinExistence type="predicted"/>
<organism evidence="1 2">
    <name type="scientific">Kluyveromyces marxianus</name>
    <name type="common">Yeast</name>
    <name type="synonym">Candida kefyr</name>
    <dbReference type="NCBI Taxonomy" id="4911"/>
    <lineage>
        <taxon>Eukaryota</taxon>
        <taxon>Fungi</taxon>
        <taxon>Dikarya</taxon>
        <taxon>Ascomycota</taxon>
        <taxon>Saccharomycotina</taxon>
        <taxon>Saccharomycetes</taxon>
        <taxon>Saccharomycetales</taxon>
        <taxon>Saccharomycetaceae</taxon>
        <taxon>Kluyveromyces</taxon>
    </lineage>
</organism>
<dbReference type="Proteomes" id="UP000422736">
    <property type="component" value="Chromosome 4"/>
</dbReference>
<keyword evidence="2" id="KW-1185">Reference proteome</keyword>
<dbReference type="InterPro" id="IPR014841">
    <property type="entry name" value="Rad33"/>
</dbReference>
<gene>
    <name evidence="1" type="primary">RAD33</name>
    <name evidence="1" type="ORF">FIM1_3067</name>
</gene>
<evidence type="ECO:0000313" key="1">
    <source>
        <dbReference type="EMBL" id="QGN16361.1"/>
    </source>
</evidence>
<reference evidence="1 2" key="1">
    <citation type="submission" date="2016-03" db="EMBL/GenBank/DDBJ databases">
        <title>How can Kluyveromyces marxianus grow so fast - potential evolutionary course in Saccharomyces Complex revealed by comparative genomics.</title>
        <authorList>
            <person name="Mo W."/>
            <person name="Lu W."/>
            <person name="Yang X."/>
            <person name="Qi J."/>
            <person name="Lv H."/>
        </authorList>
    </citation>
    <scope>NUCLEOTIDE SEQUENCE [LARGE SCALE GENOMIC DNA]</scope>
    <source>
        <strain evidence="1 2">FIM1</strain>
    </source>
</reference>
<accession>A0ABX6EVW3</accession>
<dbReference type="Pfam" id="PF08730">
    <property type="entry name" value="Rad33"/>
    <property type="match status" value="1"/>
</dbReference>
<name>A0ABX6EVW3_KLUMA</name>
<sequence>MGKKSLSYDTIDKWEHAHMPYEIEDEVLNLYVKFTEESELKWVDIALFYEQLEVPKEWVSLLEPRDLCIDGLDVIDFDKLMDTTYRLLIFMDNAAIIDKQWELLLRYSGRMEQFPNVSLRKHVLSVKDVQKAAVQVDMDQSMIVSMVSWATNGERVFVTYIDFAHCLGKMGVLRY</sequence>
<evidence type="ECO:0000313" key="2">
    <source>
        <dbReference type="Proteomes" id="UP000422736"/>
    </source>
</evidence>